<sequence>MISYSALVLEHLDPAAVCVKPEMRLCPGARVKSVLEHPAAWREHAETCPCSLQGGEISFIRVITVNFI</sequence>
<evidence type="ECO:0000313" key="1">
    <source>
        <dbReference type="EMBL" id="OCT85665.1"/>
    </source>
</evidence>
<gene>
    <name evidence="1" type="ORF">XELAEV_18023836mg</name>
</gene>
<reference evidence="2" key="1">
    <citation type="journal article" date="2016" name="Nature">
        <title>Genome evolution in the allotetraploid frog Xenopus laevis.</title>
        <authorList>
            <person name="Session A.M."/>
            <person name="Uno Y."/>
            <person name="Kwon T."/>
            <person name="Chapman J.A."/>
            <person name="Toyoda A."/>
            <person name="Takahashi S."/>
            <person name="Fukui A."/>
            <person name="Hikosaka A."/>
            <person name="Suzuki A."/>
            <person name="Kondo M."/>
            <person name="van Heeringen S.J."/>
            <person name="Quigley I."/>
            <person name="Heinz S."/>
            <person name="Ogino H."/>
            <person name="Ochi H."/>
            <person name="Hellsten U."/>
            <person name="Lyons J.B."/>
            <person name="Simakov O."/>
            <person name="Putnam N."/>
            <person name="Stites J."/>
            <person name="Kuroki Y."/>
            <person name="Tanaka T."/>
            <person name="Michiue T."/>
            <person name="Watanabe M."/>
            <person name="Bogdanovic O."/>
            <person name="Lister R."/>
            <person name="Georgiou G."/>
            <person name="Paranjpe S.S."/>
            <person name="van Kruijsbergen I."/>
            <person name="Shu S."/>
            <person name="Carlson J."/>
            <person name="Kinoshita T."/>
            <person name="Ohta Y."/>
            <person name="Mawaribuchi S."/>
            <person name="Jenkins J."/>
            <person name="Grimwood J."/>
            <person name="Schmutz J."/>
            <person name="Mitros T."/>
            <person name="Mozaffari S.V."/>
            <person name="Suzuki Y."/>
            <person name="Haramoto Y."/>
            <person name="Yamamoto T.S."/>
            <person name="Takagi C."/>
            <person name="Heald R."/>
            <person name="Miller K."/>
            <person name="Haudenschild C."/>
            <person name="Kitzman J."/>
            <person name="Nakayama T."/>
            <person name="Izutsu Y."/>
            <person name="Robert J."/>
            <person name="Fortriede J."/>
            <person name="Burns K."/>
            <person name="Lotay V."/>
            <person name="Karimi K."/>
            <person name="Yasuoka Y."/>
            <person name="Dichmann D.S."/>
            <person name="Flajnik M.F."/>
            <person name="Houston D.W."/>
            <person name="Shendure J."/>
            <person name="DuPasquier L."/>
            <person name="Vize P.D."/>
            <person name="Zorn A.M."/>
            <person name="Ito M."/>
            <person name="Marcotte E.M."/>
            <person name="Wallingford J.B."/>
            <person name="Ito Y."/>
            <person name="Asashima M."/>
            <person name="Ueno N."/>
            <person name="Matsuda Y."/>
            <person name="Veenstra G.J."/>
            <person name="Fujiyama A."/>
            <person name="Harland R.M."/>
            <person name="Taira M."/>
            <person name="Rokhsar D.S."/>
        </authorList>
    </citation>
    <scope>NUCLEOTIDE SEQUENCE [LARGE SCALE GENOMIC DNA]</scope>
    <source>
        <strain evidence="2">J</strain>
    </source>
</reference>
<protein>
    <submittedName>
        <fullName evidence="1">Uncharacterized protein</fullName>
    </submittedName>
</protein>
<proteinExistence type="predicted"/>
<accession>A0A974D7R8</accession>
<evidence type="ECO:0000313" key="2">
    <source>
        <dbReference type="Proteomes" id="UP000694892"/>
    </source>
</evidence>
<organism evidence="1 2">
    <name type="scientific">Xenopus laevis</name>
    <name type="common">African clawed frog</name>
    <dbReference type="NCBI Taxonomy" id="8355"/>
    <lineage>
        <taxon>Eukaryota</taxon>
        <taxon>Metazoa</taxon>
        <taxon>Chordata</taxon>
        <taxon>Craniata</taxon>
        <taxon>Vertebrata</taxon>
        <taxon>Euteleostomi</taxon>
        <taxon>Amphibia</taxon>
        <taxon>Batrachia</taxon>
        <taxon>Anura</taxon>
        <taxon>Pipoidea</taxon>
        <taxon>Pipidae</taxon>
        <taxon>Xenopodinae</taxon>
        <taxon>Xenopus</taxon>
        <taxon>Xenopus</taxon>
    </lineage>
</organism>
<dbReference type="AlphaFoldDB" id="A0A974D7R8"/>
<dbReference type="EMBL" id="CM004472">
    <property type="protein sequence ID" value="OCT85665.1"/>
    <property type="molecule type" value="Genomic_DNA"/>
</dbReference>
<dbReference type="Proteomes" id="UP000694892">
    <property type="component" value="Chromosome 4L"/>
</dbReference>
<name>A0A974D7R8_XENLA</name>